<dbReference type="Proteomes" id="UP000317646">
    <property type="component" value="Unassembled WGS sequence"/>
</dbReference>
<sequence length="114" mass="12640">MKILLIFLLCSALISYYIYWREWAPVPPLVAKRVAEKPVPVVTAGPRNLDNPCYYLVADDGSYAEVGPTAFTRTEIGDQYASREWRGGPAASQGPGPHRPRKHLPSVDQESDAI</sequence>
<evidence type="ECO:0000313" key="3">
    <source>
        <dbReference type="Proteomes" id="UP000317646"/>
    </source>
</evidence>
<dbReference type="AlphaFoldDB" id="A0A502HFT8"/>
<proteinExistence type="predicted"/>
<dbReference type="OrthoDB" id="885473at2"/>
<feature type="region of interest" description="Disordered" evidence="1">
    <location>
        <begin position="82"/>
        <end position="114"/>
    </location>
</feature>
<dbReference type="RefSeq" id="WP_140464666.1">
    <property type="nucleotide sequence ID" value="NZ_RCYZ01000001.1"/>
</dbReference>
<evidence type="ECO:0000313" key="2">
    <source>
        <dbReference type="EMBL" id="TPG72020.1"/>
    </source>
</evidence>
<organism evidence="2 3">
    <name type="scientific">Hymenobacter nivis</name>
    <dbReference type="NCBI Taxonomy" id="1850093"/>
    <lineage>
        <taxon>Bacteria</taxon>
        <taxon>Pseudomonadati</taxon>
        <taxon>Bacteroidota</taxon>
        <taxon>Cytophagia</taxon>
        <taxon>Cytophagales</taxon>
        <taxon>Hymenobacteraceae</taxon>
        <taxon>Hymenobacter</taxon>
    </lineage>
</organism>
<reference evidence="2 3" key="1">
    <citation type="journal article" date="2019" name="Environ. Microbiol.">
        <title>Species interactions and distinct microbial communities in high Arctic permafrost affected cryosols are associated with the CH4 and CO2 gas fluxes.</title>
        <authorList>
            <person name="Altshuler I."/>
            <person name="Hamel J."/>
            <person name="Turney S."/>
            <person name="Magnuson E."/>
            <person name="Levesque R."/>
            <person name="Greer C."/>
            <person name="Whyte L.G."/>
        </authorList>
    </citation>
    <scope>NUCLEOTIDE SEQUENCE [LARGE SCALE GENOMIC DNA]</scope>
    <source>
        <strain evidence="2 3">S9.2P</strain>
    </source>
</reference>
<name>A0A502HFT8_9BACT</name>
<gene>
    <name evidence="2" type="ORF">EAH73_01890</name>
</gene>
<accession>A0A502HFT8</accession>
<evidence type="ECO:0000256" key="1">
    <source>
        <dbReference type="SAM" id="MobiDB-lite"/>
    </source>
</evidence>
<comment type="caution">
    <text evidence="2">The sequence shown here is derived from an EMBL/GenBank/DDBJ whole genome shotgun (WGS) entry which is preliminary data.</text>
</comment>
<dbReference type="EMBL" id="RCYZ01000001">
    <property type="protein sequence ID" value="TPG72020.1"/>
    <property type="molecule type" value="Genomic_DNA"/>
</dbReference>
<keyword evidence="3" id="KW-1185">Reference proteome</keyword>
<protein>
    <submittedName>
        <fullName evidence="2">Uncharacterized protein</fullName>
    </submittedName>
</protein>